<proteinExistence type="predicted"/>
<evidence type="ECO:0000313" key="3">
    <source>
        <dbReference type="Proteomes" id="UP000298327"/>
    </source>
</evidence>
<keyword evidence="1" id="KW-1133">Transmembrane helix</keyword>
<reference evidence="2 3" key="1">
    <citation type="submission" date="2019-02" db="EMBL/GenBank/DDBJ databases">
        <title>Genome sequencing of the rare red list fungi Dentipellis fragilis.</title>
        <authorList>
            <person name="Buettner E."/>
            <person name="Kellner H."/>
        </authorList>
    </citation>
    <scope>NUCLEOTIDE SEQUENCE [LARGE SCALE GENOMIC DNA]</scope>
    <source>
        <strain evidence="2 3">DSM 105465</strain>
    </source>
</reference>
<name>A0A4Y9Z8M0_9AGAM</name>
<dbReference type="SUPFAM" id="SSF57184">
    <property type="entry name" value="Growth factor receptor domain"/>
    <property type="match status" value="1"/>
</dbReference>
<keyword evidence="3" id="KW-1185">Reference proteome</keyword>
<evidence type="ECO:0000313" key="2">
    <source>
        <dbReference type="EMBL" id="TFY70183.1"/>
    </source>
</evidence>
<organism evidence="2 3">
    <name type="scientific">Dentipellis fragilis</name>
    <dbReference type="NCBI Taxonomy" id="205917"/>
    <lineage>
        <taxon>Eukaryota</taxon>
        <taxon>Fungi</taxon>
        <taxon>Dikarya</taxon>
        <taxon>Basidiomycota</taxon>
        <taxon>Agaricomycotina</taxon>
        <taxon>Agaricomycetes</taxon>
        <taxon>Russulales</taxon>
        <taxon>Hericiaceae</taxon>
        <taxon>Dentipellis</taxon>
    </lineage>
</organism>
<feature type="transmembrane region" description="Helical" evidence="1">
    <location>
        <begin position="354"/>
        <end position="377"/>
    </location>
</feature>
<feature type="transmembrane region" description="Helical" evidence="1">
    <location>
        <begin position="34"/>
        <end position="59"/>
    </location>
</feature>
<keyword evidence="1" id="KW-0472">Membrane</keyword>
<keyword evidence="1" id="KW-0812">Transmembrane</keyword>
<comment type="caution">
    <text evidence="2">The sequence shown here is derived from an EMBL/GenBank/DDBJ whole genome shotgun (WGS) entry which is preliminary data.</text>
</comment>
<protein>
    <submittedName>
        <fullName evidence="2">Uncharacterized protein</fullName>
    </submittedName>
</protein>
<dbReference type="Proteomes" id="UP000298327">
    <property type="component" value="Unassembled WGS sequence"/>
</dbReference>
<sequence>MSQLHDPTNGVPRPIAGAPSLVGPASAFPDRLHLILLLSSLTMLLPSTLLFLLSLPLAWATPTDTCNPARNGLTSGTLQYRSDCNATTWCNNGVCQPKGCRKDEFPLGWPKNITLVDKCKSGTFCPDEGSSCQPLIPVGSPCQFDRDDECQAPDNFQELRDTSGRGLNVNGSICLNFVCQWAWRVILAAKIASRPSLVLLGQTLALSVHAETLHLRAVTKIRILSIFKSAVKIFMEKRLGVDMLGTPWANVSVGQQCEIENTGYVAYAPGGNEFGFVVSRDNCKLGMYCDSQQRVCIQEKDLGASCGADKEYVLPFRLRERVWLTMRLDVPPTTACPTTRAAAPVEDPRDVKKWVYIVVGVGIFGGMFATLVIFFFLHGRARDVEREKRLQYWREQNAFRQNIMQMRETARASIFTATNSQRNTMYSRDGAASEDSHAPMLQNAAAHAATKGSGLRYYVSDDGTYEQEPEDFDDDKKY</sequence>
<accession>A0A4Y9Z8M0</accession>
<gene>
    <name evidence="2" type="ORF">EVG20_g2833</name>
</gene>
<dbReference type="OrthoDB" id="195231at2759"/>
<evidence type="ECO:0000256" key="1">
    <source>
        <dbReference type="SAM" id="Phobius"/>
    </source>
</evidence>
<dbReference type="EMBL" id="SEOQ01000117">
    <property type="protein sequence ID" value="TFY70183.1"/>
    <property type="molecule type" value="Genomic_DNA"/>
</dbReference>
<dbReference type="AlphaFoldDB" id="A0A4Y9Z8M0"/>
<dbReference type="STRING" id="205917.A0A4Y9Z8M0"/>
<dbReference type="InterPro" id="IPR009030">
    <property type="entry name" value="Growth_fac_rcpt_cys_sf"/>
</dbReference>